<evidence type="ECO:0000256" key="1">
    <source>
        <dbReference type="ARBA" id="ARBA00004196"/>
    </source>
</evidence>
<dbReference type="CDD" id="cd14657">
    <property type="entry name" value="Imelysin_IrpA-like"/>
    <property type="match status" value="1"/>
</dbReference>
<dbReference type="Pfam" id="PF09375">
    <property type="entry name" value="Peptidase_M75"/>
    <property type="match status" value="1"/>
</dbReference>
<organism evidence="4 5">
    <name type="scientific">Cytophaga hutchinsonii (strain ATCC 33406 / DSM 1761 / CIP 103989 / NBRC 15051 / NCIMB 9469 / D465)</name>
    <dbReference type="NCBI Taxonomy" id="269798"/>
    <lineage>
        <taxon>Bacteria</taxon>
        <taxon>Pseudomonadati</taxon>
        <taxon>Bacteroidota</taxon>
        <taxon>Cytophagia</taxon>
        <taxon>Cytophagales</taxon>
        <taxon>Cytophagaceae</taxon>
        <taxon>Cytophaga</taxon>
    </lineage>
</organism>
<name>A0A6N4SNW5_CYTH3</name>
<evidence type="ECO:0000256" key="2">
    <source>
        <dbReference type="ARBA" id="ARBA00022729"/>
    </source>
</evidence>
<dbReference type="InterPro" id="IPR018976">
    <property type="entry name" value="Imelysin-like"/>
</dbReference>
<keyword evidence="2" id="KW-0732">Signal</keyword>
<evidence type="ECO:0000313" key="4">
    <source>
        <dbReference type="EMBL" id="ABG57953.1"/>
    </source>
</evidence>
<keyword evidence="5" id="KW-1185">Reference proteome</keyword>
<reference evidence="4 5" key="1">
    <citation type="journal article" date="2007" name="Appl. Environ. Microbiol.">
        <title>Genome sequence of the cellulolytic gliding bacterium Cytophaga hutchinsonii.</title>
        <authorList>
            <person name="Xie G."/>
            <person name="Bruce D.C."/>
            <person name="Challacombe J.F."/>
            <person name="Chertkov O."/>
            <person name="Detter J.C."/>
            <person name="Gilna P."/>
            <person name="Han C.S."/>
            <person name="Lucas S."/>
            <person name="Misra M."/>
            <person name="Myers G.L."/>
            <person name="Richardson P."/>
            <person name="Tapia R."/>
            <person name="Thayer N."/>
            <person name="Thompson L.S."/>
            <person name="Brettin T.S."/>
            <person name="Henrissat B."/>
            <person name="Wilson D.B."/>
            <person name="McBride M.J."/>
        </authorList>
    </citation>
    <scope>NUCLEOTIDE SEQUENCE [LARGE SCALE GENOMIC DNA]</scope>
    <source>
        <strain evidence="5">ATCC 33406 / DSM 1761 / CIP 103989 / NBRC 15051 / NCIMB 9469 / D465</strain>
    </source>
</reference>
<dbReference type="KEGG" id="chu:CHU_0666"/>
<accession>A0A6N4SNW5</accession>
<evidence type="ECO:0000313" key="5">
    <source>
        <dbReference type="Proteomes" id="UP000001822"/>
    </source>
</evidence>
<dbReference type="Proteomes" id="UP000001822">
    <property type="component" value="Chromosome"/>
</dbReference>
<dbReference type="PROSITE" id="PS51257">
    <property type="entry name" value="PROKAR_LIPOPROTEIN"/>
    <property type="match status" value="1"/>
</dbReference>
<gene>
    <name evidence="4" type="ordered locus">CHU_0666</name>
</gene>
<proteinExistence type="predicted"/>
<comment type="subcellular location">
    <subcellularLocation>
        <location evidence="1">Cell envelope</location>
    </subcellularLocation>
</comment>
<dbReference type="InterPro" id="IPR038352">
    <property type="entry name" value="Imelysin_sf"/>
</dbReference>
<sequence length="410" mass="44873">MSNYFKTYLSMKKLYILAIAIAVTTFSCKKNKEDEPAPSGSEQAKVVENYANIVYATYDDALITAKNLRAKAADFVASPSEAGLEEVRAAYIASRTPYIQSEAFRFYSGPIDQDLGGGLTIESSINSWPLEEVYIDYVVGDANAGIINDVAHFPTIDKNVILENNQKEGAGENSVSSGYHAVEFLLWGQDLSETGPGDRKYTDYLVNSDDATNLNQARRGQYLLACIDLIIDNLQTLKEAWKSGNASNYRAGFIADPKGSIGNFLKGVIGYADDELSVERMQVALDTEGDAERQEQEQSCFSDQTYNDIILGQKGIKNVYVGEYVRIDGTIVSGMSVSDLVKAADPKLDSTVRAKIYDTDIKVAAIHAPFDNEILTANTAGTIRVQNAINALHVEAAQYKNAANKIGYLY</sequence>
<dbReference type="AlphaFoldDB" id="A0A6N4SNW5"/>
<dbReference type="GO" id="GO:0030313">
    <property type="term" value="C:cell envelope"/>
    <property type="evidence" value="ECO:0007669"/>
    <property type="project" value="UniProtKB-SubCell"/>
</dbReference>
<dbReference type="Gene3D" id="1.20.1420.20">
    <property type="entry name" value="M75 peptidase, HXXE motif"/>
    <property type="match status" value="1"/>
</dbReference>
<evidence type="ECO:0000259" key="3">
    <source>
        <dbReference type="Pfam" id="PF09375"/>
    </source>
</evidence>
<dbReference type="EMBL" id="CP000383">
    <property type="protein sequence ID" value="ABG57953.1"/>
    <property type="molecule type" value="Genomic_DNA"/>
</dbReference>
<protein>
    <submittedName>
        <fullName evidence="4">Imelysin, Metallo peptidase, MEROPS family M75</fullName>
    </submittedName>
</protein>
<feature type="domain" description="Imelysin-like" evidence="3">
    <location>
        <begin position="55"/>
        <end position="397"/>
    </location>
</feature>